<dbReference type="Proteomes" id="UP000199153">
    <property type="component" value="Unassembled WGS sequence"/>
</dbReference>
<dbReference type="AlphaFoldDB" id="A0A1I4ZQU4"/>
<dbReference type="STRING" id="287099.SAMN05660413_01451"/>
<protein>
    <submittedName>
        <fullName evidence="2">SnoaL-like domain-containing protein</fullName>
    </submittedName>
</protein>
<reference evidence="2 3" key="1">
    <citation type="submission" date="2016-10" db="EMBL/GenBank/DDBJ databases">
        <authorList>
            <person name="de Groot N.N."/>
        </authorList>
    </citation>
    <scope>NUCLEOTIDE SEQUENCE [LARGE SCALE GENOMIC DNA]</scope>
    <source>
        <strain evidence="2 3">DSM 17794</strain>
    </source>
</reference>
<proteinExistence type="predicted"/>
<dbReference type="EMBL" id="FOVL01000007">
    <property type="protein sequence ID" value="SFN52644.1"/>
    <property type="molecule type" value="Genomic_DNA"/>
</dbReference>
<dbReference type="SUPFAM" id="SSF54427">
    <property type="entry name" value="NTF2-like"/>
    <property type="match status" value="1"/>
</dbReference>
<keyword evidence="3" id="KW-1185">Reference proteome</keyword>
<organism evidence="2 3">
    <name type="scientific">Salegentibacter flavus</name>
    <dbReference type="NCBI Taxonomy" id="287099"/>
    <lineage>
        <taxon>Bacteria</taxon>
        <taxon>Pseudomonadati</taxon>
        <taxon>Bacteroidota</taxon>
        <taxon>Flavobacteriia</taxon>
        <taxon>Flavobacteriales</taxon>
        <taxon>Flavobacteriaceae</taxon>
        <taxon>Salegentibacter</taxon>
    </lineage>
</organism>
<accession>A0A1I4ZQU4</accession>
<evidence type="ECO:0000313" key="2">
    <source>
        <dbReference type="EMBL" id="SFN52644.1"/>
    </source>
</evidence>
<evidence type="ECO:0000313" key="3">
    <source>
        <dbReference type="Proteomes" id="UP000199153"/>
    </source>
</evidence>
<dbReference type="RefSeq" id="WP_093407728.1">
    <property type="nucleotide sequence ID" value="NZ_FOVL01000007.1"/>
</dbReference>
<dbReference type="Gene3D" id="3.10.450.50">
    <property type="match status" value="1"/>
</dbReference>
<feature type="domain" description="SnoaL-like" evidence="1">
    <location>
        <begin position="27"/>
        <end position="140"/>
    </location>
</feature>
<dbReference type="InterPro" id="IPR032710">
    <property type="entry name" value="NTF2-like_dom_sf"/>
</dbReference>
<dbReference type="Pfam" id="PF13474">
    <property type="entry name" value="SnoaL_3"/>
    <property type="match status" value="1"/>
</dbReference>
<dbReference type="OrthoDB" id="271716at2"/>
<evidence type="ECO:0000259" key="1">
    <source>
        <dbReference type="Pfam" id="PF13474"/>
    </source>
</evidence>
<gene>
    <name evidence="2" type="ORF">SAMN05660413_01451</name>
</gene>
<sequence length="165" mass="19126">MKKLGFTLLFFSLAIQLFSQETSEEKINNLVDQWHKAAAEADFDQYFGLMTADGVFIGTDATENWQNDDFREFSKPYFDRGKAWSFTSLERNIYFNENKSIAWFDELLDTHMGICRGSGVLQKTETGWKIAHYVLSIAIPNENVEEVTQLKKSFDKKLISEIRNN</sequence>
<dbReference type="InterPro" id="IPR037401">
    <property type="entry name" value="SnoaL-like"/>
</dbReference>
<name>A0A1I4ZQU4_9FLAO</name>